<dbReference type="OrthoDB" id="6620412at2759"/>
<dbReference type="EMBL" id="VUJU01004667">
    <property type="protein sequence ID" value="KAF0753650.1"/>
    <property type="molecule type" value="Genomic_DNA"/>
</dbReference>
<reference evidence="2 3" key="1">
    <citation type="submission" date="2019-08" db="EMBL/GenBank/DDBJ databases">
        <title>Whole genome of Aphis craccivora.</title>
        <authorList>
            <person name="Voronova N.V."/>
            <person name="Shulinski R.S."/>
            <person name="Bandarenka Y.V."/>
            <person name="Zhorov D.G."/>
            <person name="Warner D."/>
        </authorList>
    </citation>
    <scope>NUCLEOTIDE SEQUENCE [LARGE SCALE GENOMIC DNA]</scope>
    <source>
        <strain evidence="2">180601</strain>
        <tissue evidence="2">Whole Body</tissue>
    </source>
</reference>
<accession>A0A6G0YDP5</accession>
<dbReference type="Proteomes" id="UP000478052">
    <property type="component" value="Unassembled WGS sequence"/>
</dbReference>
<evidence type="ECO:0000313" key="2">
    <source>
        <dbReference type="EMBL" id="KAF0753650.1"/>
    </source>
</evidence>
<dbReference type="AlphaFoldDB" id="A0A6G0YDP5"/>
<name>A0A6G0YDP5_APHCR</name>
<keyword evidence="3" id="KW-1185">Reference proteome</keyword>
<feature type="chain" id="PRO_5026024363" evidence="1">
    <location>
        <begin position="26"/>
        <end position="458"/>
    </location>
</feature>
<evidence type="ECO:0000256" key="1">
    <source>
        <dbReference type="SAM" id="SignalP"/>
    </source>
</evidence>
<organism evidence="2 3">
    <name type="scientific">Aphis craccivora</name>
    <name type="common">Cowpea aphid</name>
    <dbReference type="NCBI Taxonomy" id="307492"/>
    <lineage>
        <taxon>Eukaryota</taxon>
        <taxon>Metazoa</taxon>
        <taxon>Ecdysozoa</taxon>
        <taxon>Arthropoda</taxon>
        <taxon>Hexapoda</taxon>
        <taxon>Insecta</taxon>
        <taxon>Pterygota</taxon>
        <taxon>Neoptera</taxon>
        <taxon>Paraneoptera</taxon>
        <taxon>Hemiptera</taxon>
        <taxon>Sternorrhyncha</taxon>
        <taxon>Aphidomorpha</taxon>
        <taxon>Aphidoidea</taxon>
        <taxon>Aphididae</taxon>
        <taxon>Aphidini</taxon>
        <taxon>Aphis</taxon>
        <taxon>Aphis</taxon>
    </lineage>
</organism>
<feature type="signal peptide" evidence="1">
    <location>
        <begin position="1"/>
        <end position="25"/>
    </location>
</feature>
<protein>
    <submittedName>
        <fullName evidence="2">Uncharacterized protein</fullName>
    </submittedName>
</protein>
<keyword evidence="1" id="KW-0732">Signal</keyword>
<evidence type="ECO:0000313" key="3">
    <source>
        <dbReference type="Proteomes" id="UP000478052"/>
    </source>
</evidence>
<sequence>MKPPVRLRSMSLLLLYVATCGAVSGSVDEFQCACGYNAAHHLRTVRAALAGGLDAAAAAELAAGYGPLVKRVLFVASSRPEMPTARWLWLFDLYANGARQQLTGRRRRRDGVRWLSRAVHHVGRELNQYLAICKARGLGDDGSGRDLTWRDQVRFEKYVLENMTAIVQQRPELAGKDGGVREEDFSPRSLYLNDVAAAGADGLTAAGVMPAGVGVDWRSAGERLSAVYRAAVRKWVFGTPELVTYQKKFVAAVLVTLMGHVLVHVEHCRAHRLLATTAPRPADEAAAALANAVEAAANSAAADDRDREVENSSGGGGVPVGEYELTWMSVGALLDKYKSYLALGPDVPCYRTLVDVAANPARDDRGFRSARRAIESHMVDLGAGLFGPAATNWTAVVDDEAAAVVAADKPKTVIELIALVDSNISAAEKYLKNVRELLSNVDFKIVKKFMRSTHIWLL</sequence>
<gene>
    <name evidence="2" type="ORF">FWK35_00017076</name>
</gene>
<comment type="caution">
    <text evidence="2">The sequence shown here is derived from an EMBL/GenBank/DDBJ whole genome shotgun (WGS) entry which is preliminary data.</text>
</comment>
<proteinExistence type="predicted"/>